<dbReference type="GO" id="GO:0005737">
    <property type="term" value="C:cytoplasm"/>
    <property type="evidence" value="ECO:0007669"/>
    <property type="project" value="TreeGrafter"/>
</dbReference>
<dbReference type="Proteomes" id="UP000490939">
    <property type="component" value="Unassembled WGS sequence"/>
</dbReference>
<evidence type="ECO:0000313" key="2">
    <source>
        <dbReference type="Proteomes" id="UP000490939"/>
    </source>
</evidence>
<reference evidence="1 2" key="1">
    <citation type="submission" date="2019-07" db="EMBL/GenBank/DDBJ databases">
        <title>Venturia inaequalis Genome Resource.</title>
        <authorList>
            <person name="Lichtner F.J."/>
        </authorList>
    </citation>
    <scope>NUCLEOTIDE SEQUENCE [LARGE SCALE GENOMIC DNA]</scope>
    <source>
        <strain evidence="1 2">DMI_063113</strain>
    </source>
</reference>
<dbReference type="InterPro" id="IPR013726">
    <property type="entry name" value="Mitofissin"/>
</dbReference>
<organism evidence="1 2">
    <name type="scientific">Venturia inaequalis</name>
    <name type="common">Apple scab fungus</name>
    <dbReference type="NCBI Taxonomy" id="5025"/>
    <lineage>
        <taxon>Eukaryota</taxon>
        <taxon>Fungi</taxon>
        <taxon>Dikarya</taxon>
        <taxon>Ascomycota</taxon>
        <taxon>Pezizomycotina</taxon>
        <taxon>Dothideomycetes</taxon>
        <taxon>Pleosporomycetidae</taxon>
        <taxon>Venturiales</taxon>
        <taxon>Venturiaceae</taxon>
        <taxon>Venturia</taxon>
    </lineage>
</organism>
<sequence>MPVRRQLEAKREGHGQLQGQPYHYAHLNTALLLHLYPRPAQDNNLRTPGNFAYIPPQTSQVIMVLGRLTHYAVDAVLLSAFLAGVKRSTGLTPSVKTEDMTKSADVKKWIDNYLWVGEVVMDQSVALMSSSGYFERKR</sequence>
<keyword evidence="2" id="KW-1185">Reference proteome</keyword>
<name>A0A8H3VCX7_VENIN</name>
<dbReference type="PANTHER" id="PTHR28075">
    <property type="entry name" value="CHROMOSOME 16, WHOLE GENOME SHOTGUN SEQUENCE"/>
    <property type="match status" value="1"/>
</dbReference>
<protein>
    <recommendedName>
        <fullName evidence="3">DUF1748-domain-containing protein</fullName>
    </recommendedName>
</protein>
<dbReference type="PANTHER" id="PTHR28075:SF1">
    <property type="entry name" value="DUF1748-DOMAIN-CONTAINING PROTEIN"/>
    <property type="match status" value="1"/>
</dbReference>
<evidence type="ECO:0000313" key="1">
    <source>
        <dbReference type="EMBL" id="KAE9987632.1"/>
    </source>
</evidence>
<dbReference type="AlphaFoldDB" id="A0A8H3VCX7"/>
<gene>
    <name evidence="1" type="ORF">EG327_003763</name>
</gene>
<dbReference type="Pfam" id="PF08520">
    <property type="entry name" value="Mitofissin"/>
    <property type="match status" value="1"/>
</dbReference>
<proteinExistence type="predicted"/>
<comment type="caution">
    <text evidence="1">The sequence shown here is derived from an EMBL/GenBank/DDBJ whole genome shotgun (WGS) entry which is preliminary data.</text>
</comment>
<evidence type="ECO:0008006" key="3">
    <source>
        <dbReference type="Google" id="ProtNLM"/>
    </source>
</evidence>
<dbReference type="EMBL" id="WNWR01000231">
    <property type="protein sequence ID" value="KAE9987632.1"/>
    <property type="molecule type" value="Genomic_DNA"/>
</dbReference>
<accession>A0A8H3VCX7</accession>